<evidence type="ECO:0000259" key="4">
    <source>
        <dbReference type="SMART" id="SM00363"/>
    </source>
</evidence>
<evidence type="ECO:0000256" key="2">
    <source>
        <dbReference type="ARBA" id="ARBA00023235"/>
    </source>
</evidence>
<evidence type="ECO:0000256" key="1">
    <source>
        <dbReference type="ARBA" id="ARBA00010876"/>
    </source>
</evidence>
<dbReference type="PROSITE" id="PS50889">
    <property type="entry name" value="S4"/>
    <property type="match status" value="1"/>
</dbReference>
<dbReference type="GO" id="GO:0003723">
    <property type="term" value="F:RNA binding"/>
    <property type="evidence" value="ECO:0007669"/>
    <property type="project" value="UniProtKB-KW"/>
</dbReference>
<evidence type="ECO:0000256" key="3">
    <source>
        <dbReference type="PROSITE-ProRule" id="PRU00182"/>
    </source>
</evidence>
<evidence type="ECO:0000313" key="6">
    <source>
        <dbReference type="Proteomes" id="UP000018719"/>
    </source>
</evidence>
<dbReference type="InterPro" id="IPR050188">
    <property type="entry name" value="RluA_PseudoU_synthase"/>
</dbReference>
<dbReference type="SUPFAM" id="SSF55120">
    <property type="entry name" value="Pseudouridine synthase"/>
    <property type="match status" value="1"/>
</dbReference>
<comment type="similarity">
    <text evidence="1">Belongs to the pseudouridine synthase RluA family.</text>
</comment>
<dbReference type="InterPro" id="IPR006145">
    <property type="entry name" value="PsdUridine_synth_RsuA/RluA"/>
</dbReference>
<dbReference type="Proteomes" id="UP000018719">
    <property type="component" value="Unassembled WGS sequence"/>
</dbReference>
<name>V6HBI6_9LEPT</name>
<dbReference type="GO" id="GO:0120159">
    <property type="term" value="F:rRNA pseudouridine synthase activity"/>
    <property type="evidence" value="ECO:0007669"/>
    <property type="project" value="UniProtKB-ARBA"/>
</dbReference>
<dbReference type="STRING" id="1049790.LEP1GSC047_2725"/>
<dbReference type="InterPro" id="IPR006224">
    <property type="entry name" value="PsdUridine_synth_RluA-like_CS"/>
</dbReference>
<dbReference type="PROSITE" id="PS01129">
    <property type="entry name" value="PSI_RLU"/>
    <property type="match status" value="1"/>
</dbReference>
<evidence type="ECO:0000313" key="5">
    <source>
        <dbReference type="EMBL" id="EQA37016.1"/>
    </source>
</evidence>
<organism evidence="5 6">
    <name type="scientific">Leptospira inadai serovar Lyme str. 10</name>
    <dbReference type="NCBI Taxonomy" id="1049790"/>
    <lineage>
        <taxon>Bacteria</taxon>
        <taxon>Pseudomonadati</taxon>
        <taxon>Spirochaetota</taxon>
        <taxon>Spirochaetia</taxon>
        <taxon>Leptospirales</taxon>
        <taxon>Leptospiraceae</taxon>
        <taxon>Leptospira</taxon>
    </lineage>
</organism>
<dbReference type="GO" id="GO:0000455">
    <property type="term" value="P:enzyme-directed rRNA pseudouridine synthesis"/>
    <property type="evidence" value="ECO:0007669"/>
    <property type="project" value="TreeGrafter"/>
</dbReference>
<dbReference type="Gene3D" id="3.30.2350.10">
    <property type="entry name" value="Pseudouridine synthase"/>
    <property type="match status" value="1"/>
</dbReference>
<dbReference type="InterPro" id="IPR020103">
    <property type="entry name" value="PsdUridine_synth_cat_dom_sf"/>
</dbReference>
<dbReference type="Pfam" id="PF00849">
    <property type="entry name" value="PseudoU_synth_2"/>
    <property type="match status" value="1"/>
</dbReference>
<dbReference type="PANTHER" id="PTHR21600">
    <property type="entry name" value="MITOCHONDRIAL RNA PSEUDOURIDINE SYNTHASE"/>
    <property type="match status" value="1"/>
</dbReference>
<keyword evidence="2 5" id="KW-0413">Isomerase</keyword>
<accession>V6HBI6</accession>
<dbReference type="SMART" id="SM00363">
    <property type="entry name" value="S4"/>
    <property type="match status" value="1"/>
</dbReference>
<comment type="caution">
    <text evidence="5">The sequence shown here is derived from an EMBL/GenBank/DDBJ whole genome shotgun (WGS) entry which is preliminary data.</text>
</comment>
<dbReference type="AlphaFoldDB" id="V6HBI6"/>
<sequence length="310" mass="35436">MGKEEAGERLDLFLAKRFTYLSRSSWKKHLSDGKISLDGKPCKASHILREGEEVEYLPSDFPEPSVDTRFSLLYEEERFFAVTKSGDLPVHAAGRYRKNNLVDILESDGRFGRPYLVNRLDRETSGIVLFGKDSETASRLASFFSTRSVHKIYISLVWGDFPKRLTASGWLGPDTESKIRKKRAFYDSADPRIPQIPSEDWETSSTDFRSLGGGFLDGKRFSRILCFPKTGRNHQIRATLYSLGFPLLGDKLYGVDETVFLDFIEGKQPNLMDRLGRERQALHAISLKFPHPYLKKRIDIFSPIPEDMLV</sequence>
<dbReference type="EC" id="5.4.99.-" evidence="5"/>
<feature type="domain" description="RNA-binding S4" evidence="4">
    <location>
        <begin position="8"/>
        <end position="67"/>
    </location>
</feature>
<reference evidence="5 6" key="1">
    <citation type="submission" date="2013-05" db="EMBL/GenBank/DDBJ databases">
        <authorList>
            <person name="Harkins D.M."/>
            <person name="Durkin A.S."/>
            <person name="Brinkac L.M."/>
            <person name="Haft D.H."/>
            <person name="Selengut J.D."/>
            <person name="Sanka R."/>
            <person name="DePew J."/>
            <person name="Purushe J."/>
            <person name="Hartskeerl R.A."/>
            <person name="Ahmed A."/>
            <person name="van der Linden H."/>
            <person name="Goris M.G.A."/>
            <person name="Vinetz J.M."/>
            <person name="Sutton G.G."/>
            <person name="Nierman W.C."/>
            <person name="Fouts D.E."/>
        </authorList>
    </citation>
    <scope>NUCLEOTIDE SEQUENCE [LARGE SCALE GENOMIC DNA]</scope>
    <source>
        <strain evidence="5 6">10</strain>
    </source>
</reference>
<dbReference type="Gene3D" id="3.10.290.10">
    <property type="entry name" value="RNA-binding S4 domain"/>
    <property type="match status" value="1"/>
</dbReference>
<dbReference type="InterPro" id="IPR036986">
    <property type="entry name" value="S4_RNA-bd_sf"/>
</dbReference>
<protein>
    <submittedName>
        <fullName evidence="5">Pseudouridine synthase, RluA family</fullName>
        <ecNumber evidence="5">5.4.99.-</ecNumber>
    </submittedName>
</protein>
<dbReference type="SUPFAM" id="SSF55174">
    <property type="entry name" value="Alpha-L RNA-binding motif"/>
    <property type="match status" value="1"/>
</dbReference>
<dbReference type="EMBL" id="AHMM02000017">
    <property type="protein sequence ID" value="EQA37016.1"/>
    <property type="molecule type" value="Genomic_DNA"/>
</dbReference>
<dbReference type="Pfam" id="PF01479">
    <property type="entry name" value="S4"/>
    <property type="match status" value="1"/>
</dbReference>
<gene>
    <name evidence="5" type="ORF">LEP1GSC047_2725</name>
</gene>
<dbReference type="PANTHER" id="PTHR21600:SF44">
    <property type="entry name" value="RIBOSOMAL LARGE SUBUNIT PSEUDOURIDINE SYNTHASE D"/>
    <property type="match status" value="1"/>
</dbReference>
<dbReference type="CDD" id="cd02869">
    <property type="entry name" value="PseudoU_synth_RluA_like"/>
    <property type="match status" value="1"/>
</dbReference>
<proteinExistence type="inferred from homology"/>
<dbReference type="InterPro" id="IPR002942">
    <property type="entry name" value="S4_RNA-bd"/>
</dbReference>
<keyword evidence="3" id="KW-0694">RNA-binding</keyword>
<dbReference type="CDD" id="cd00165">
    <property type="entry name" value="S4"/>
    <property type="match status" value="1"/>
</dbReference>